<dbReference type="Pfam" id="PF06314">
    <property type="entry name" value="ADC"/>
    <property type="match status" value="1"/>
</dbReference>
<dbReference type="GeneID" id="3923303"/>
<dbReference type="eggNOG" id="arCOG06930">
    <property type="taxonomic scope" value="Archaea"/>
</dbReference>
<dbReference type="InterPro" id="IPR010451">
    <property type="entry name" value="Acetoacetate_decarboxylase"/>
</dbReference>
<keyword evidence="2" id="KW-1185">Reference proteome</keyword>
<dbReference type="AlphaFoldDB" id="Q2FSZ5"/>
<name>Q2FSZ5_METHJ</name>
<dbReference type="Proteomes" id="UP000001941">
    <property type="component" value="Chromosome"/>
</dbReference>
<gene>
    <name evidence="1" type="ordered locus">Mhun_2366</name>
</gene>
<proteinExistence type="predicted"/>
<dbReference type="RefSeq" id="WP_011449328.1">
    <property type="nucleotide sequence ID" value="NC_007796.1"/>
</dbReference>
<sequence length="268" mass="29929">MRISNRDDGLTHRMPAHFRHWTPSGLGMCPYDDCTTIELSYVTDETRLRQYIPEEFTITRPVLLIMYEKCNGVQWMGGSQYSLIAVSVQVQYTAGSEPIDGVYHLVLWENKAEPILGGREEAGMPKVFADIPEYRRIGDNLSVNASHEGRTFFEMELSIGRAYSADELATLNTNNGRAVQFGWRYIPKIGPYAGPALSEATYYPVDNTYTSASVCTGSVTWTVPSLPQHPTQHDIIAALAALPVREYLPGSLRKGTSTMRMDLARSLP</sequence>
<dbReference type="EMBL" id="CP000254">
    <property type="protein sequence ID" value="ABD42070.1"/>
    <property type="molecule type" value="Genomic_DNA"/>
</dbReference>
<evidence type="ECO:0000313" key="1">
    <source>
        <dbReference type="EMBL" id="ABD42070.1"/>
    </source>
</evidence>
<dbReference type="HOGENOM" id="CLU_042700_0_0_2"/>
<protein>
    <recommendedName>
        <fullName evidence="3">Acetoacetate decarboxylase</fullName>
    </recommendedName>
</protein>
<evidence type="ECO:0000313" key="2">
    <source>
        <dbReference type="Proteomes" id="UP000001941"/>
    </source>
</evidence>
<dbReference type="Gene3D" id="2.40.400.10">
    <property type="entry name" value="Acetoacetate decarboxylase-like"/>
    <property type="match status" value="1"/>
</dbReference>
<dbReference type="KEGG" id="mhu:Mhun_2366"/>
<reference evidence="2" key="1">
    <citation type="journal article" date="2016" name="Stand. Genomic Sci.">
        <title>Complete genome sequence of Methanospirillum hungatei type strain JF1.</title>
        <authorList>
            <person name="Gunsalus R.P."/>
            <person name="Cook L.E."/>
            <person name="Crable B."/>
            <person name="Rohlin L."/>
            <person name="McDonald E."/>
            <person name="Mouttaki H."/>
            <person name="Sieber J.R."/>
            <person name="Poweleit N."/>
            <person name="Zhou H."/>
            <person name="Lapidus A.L."/>
            <person name="Daligault H.E."/>
            <person name="Land M."/>
            <person name="Gilna P."/>
            <person name="Ivanova N."/>
            <person name="Kyrpides N."/>
            <person name="Culley D.E."/>
            <person name="McInerney M.J."/>
        </authorList>
    </citation>
    <scope>NUCLEOTIDE SEQUENCE [LARGE SCALE GENOMIC DNA]</scope>
    <source>
        <strain evidence="2">ATCC 27890 / DSM 864 / NBRC 100397 / JF-1</strain>
    </source>
</reference>
<dbReference type="OrthoDB" id="104634at2157"/>
<dbReference type="STRING" id="323259.Mhun_2366"/>
<dbReference type="SUPFAM" id="SSF160104">
    <property type="entry name" value="Acetoacetate decarboxylase-like"/>
    <property type="match status" value="1"/>
</dbReference>
<dbReference type="InParanoid" id="Q2FSZ5"/>
<dbReference type="GO" id="GO:0016829">
    <property type="term" value="F:lyase activity"/>
    <property type="evidence" value="ECO:0007669"/>
    <property type="project" value="InterPro"/>
</dbReference>
<dbReference type="EnsemblBacteria" id="ABD42070">
    <property type="protein sequence ID" value="ABD42070"/>
    <property type="gene ID" value="Mhun_2366"/>
</dbReference>
<accession>Q2FSZ5</accession>
<organism evidence="1 2">
    <name type="scientific">Methanospirillum hungatei JF-1 (strain ATCC 27890 / DSM 864 / NBRC 100397 / JF-1)</name>
    <dbReference type="NCBI Taxonomy" id="323259"/>
    <lineage>
        <taxon>Archaea</taxon>
        <taxon>Methanobacteriati</taxon>
        <taxon>Methanobacteriota</taxon>
        <taxon>Stenosarchaea group</taxon>
        <taxon>Methanomicrobia</taxon>
        <taxon>Methanomicrobiales</taxon>
        <taxon>Methanospirillaceae</taxon>
        <taxon>Methanospirillum</taxon>
    </lineage>
</organism>
<evidence type="ECO:0008006" key="3">
    <source>
        <dbReference type="Google" id="ProtNLM"/>
    </source>
</evidence>
<dbReference type="InterPro" id="IPR023375">
    <property type="entry name" value="ADC_dom_sf"/>
</dbReference>